<feature type="compositionally biased region" description="Basic and acidic residues" evidence="1">
    <location>
        <begin position="180"/>
        <end position="189"/>
    </location>
</feature>
<sequence>MGENNDRVSVVQCTAEMQRSISSEHIHHQRGYCDSVRGLRHEEADLNTGQPSSTSGQCLYKPLGVGACKEFDIRELQKISYDPSLALLVPEFTDLPAQEQLSAMSTVVVRATPMTPTVTVEKKPMGRDVVFLLDGSDGTRSGFPAMRDFVQRVVETLSVDDNKDQGSVVQQQRSSPVLSEHVHDKRRDPRHCQRFEAQRRKTAQYWSSSPVLEGQCLHGLCRKQALGRSSTVSNSSSSPPRRLWSLITPESPTVLVDCQKDNDSSGWFERSQMASPAMRDFVERVVEKLNVEKTTTAGLCGPVTGRDAEVHFYLNTYTTREDVDLSEG</sequence>
<keyword evidence="3" id="KW-0176">Collagen</keyword>
<protein>
    <submittedName>
        <fullName evidence="3">Collagen alpha-3(VI) chain</fullName>
    </submittedName>
</protein>
<comment type="caution">
    <text evidence="3">The sequence shown here is derived from an EMBL/GenBank/DDBJ whole genome shotgun (WGS) entry which is preliminary data.</text>
</comment>
<dbReference type="InterPro" id="IPR036465">
    <property type="entry name" value="vWFA_dom_sf"/>
</dbReference>
<keyword evidence="4" id="KW-1185">Reference proteome</keyword>
<dbReference type="GO" id="GO:0005581">
    <property type="term" value="C:collagen trimer"/>
    <property type="evidence" value="ECO:0007669"/>
    <property type="project" value="UniProtKB-KW"/>
</dbReference>
<dbReference type="Gene3D" id="3.40.50.410">
    <property type="entry name" value="von Willebrand factor, type A domain"/>
    <property type="match status" value="1"/>
</dbReference>
<feature type="region of interest" description="Disordered" evidence="1">
    <location>
        <begin position="162"/>
        <end position="189"/>
    </location>
</feature>
<dbReference type="Proteomes" id="UP001279410">
    <property type="component" value="Unassembled WGS sequence"/>
</dbReference>
<dbReference type="InterPro" id="IPR002035">
    <property type="entry name" value="VWF_A"/>
</dbReference>
<dbReference type="PANTHER" id="PTHR22588:SF21">
    <property type="entry name" value="COLLAGEN TYPE VI ALPHA 3 CHAIN"/>
    <property type="match status" value="1"/>
</dbReference>
<evidence type="ECO:0000256" key="1">
    <source>
        <dbReference type="SAM" id="MobiDB-lite"/>
    </source>
</evidence>
<accession>A0AAD3MBF6</accession>
<gene>
    <name evidence="3" type="ORF">AKAME5_000452100</name>
</gene>
<dbReference type="InterPro" id="IPR052229">
    <property type="entry name" value="Collagen-VI/PIF"/>
</dbReference>
<organism evidence="3 4">
    <name type="scientific">Lates japonicus</name>
    <name type="common">Japanese lates</name>
    <dbReference type="NCBI Taxonomy" id="270547"/>
    <lineage>
        <taxon>Eukaryota</taxon>
        <taxon>Metazoa</taxon>
        <taxon>Chordata</taxon>
        <taxon>Craniata</taxon>
        <taxon>Vertebrata</taxon>
        <taxon>Euteleostomi</taxon>
        <taxon>Actinopterygii</taxon>
        <taxon>Neopterygii</taxon>
        <taxon>Teleostei</taxon>
        <taxon>Neoteleostei</taxon>
        <taxon>Acanthomorphata</taxon>
        <taxon>Carangaria</taxon>
        <taxon>Carangaria incertae sedis</taxon>
        <taxon>Centropomidae</taxon>
        <taxon>Lates</taxon>
    </lineage>
</organism>
<dbReference type="GO" id="GO:0030020">
    <property type="term" value="F:extracellular matrix structural constituent conferring tensile strength"/>
    <property type="evidence" value="ECO:0007669"/>
    <property type="project" value="TreeGrafter"/>
</dbReference>
<dbReference type="PROSITE" id="PS50234">
    <property type="entry name" value="VWFA"/>
    <property type="match status" value="1"/>
</dbReference>
<name>A0AAD3MBF6_LATJO</name>
<dbReference type="SUPFAM" id="SSF53300">
    <property type="entry name" value="vWA-like"/>
    <property type="match status" value="1"/>
</dbReference>
<reference evidence="3" key="1">
    <citation type="submission" date="2022-08" db="EMBL/GenBank/DDBJ databases">
        <title>Genome sequencing of akame (Lates japonicus).</title>
        <authorList>
            <person name="Hashiguchi Y."/>
            <person name="Takahashi H."/>
        </authorList>
    </citation>
    <scope>NUCLEOTIDE SEQUENCE</scope>
    <source>
        <strain evidence="3">Kochi</strain>
    </source>
</reference>
<evidence type="ECO:0000313" key="3">
    <source>
        <dbReference type="EMBL" id="GLD51477.1"/>
    </source>
</evidence>
<feature type="compositionally biased region" description="Polar residues" evidence="1">
    <location>
        <begin position="165"/>
        <end position="177"/>
    </location>
</feature>
<proteinExistence type="predicted"/>
<dbReference type="AlphaFoldDB" id="A0AAD3MBF6"/>
<evidence type="ECO:0000259" key="2">
    <source>
        <dbReference type="PROSITE" id="PS50234"/>
    </source>
</evidence>
<feature type="domain" description="VWFA" evidence="2">
    <location>
        <begin position="128"/>
        <end position="170"/>
    </location>
</feature>
<evidence type="ECO:0000313" key="4">
    <source>
        <dbReference type="Proteomes" id="UP001279410"/>
    </source>
</evidence>
<dbReference type="EMBL" id="BRZM01000011">
    <property type="protein sequence ID" value="GLD51477.1"/>
    <property type="molecule type" value="Genomic_DNA"/>
</dbReference>
<dbReference type="Pfam" id="PF00092">
    <property type="entry name" value="VWA"/>
    <property type="match status" value="1"/>
</dbReference>
<dbReference type="PANTHER" id="PTHR22588">
    <property type="entry name" value="VWFA DOMAIN-CONTAINING PROTEIN"/>
    <property type="match status" value="1"/>
</dbReference>